<comment type="caution">
    <text evidence="1">The sequence shown here is derived from an EMBL/GenBank/DDBJ whole genome shotgun (WGS) entry which is preliminary data.</text>
</comment>
<dbReference type="OrthoDB" id="1955591at2"/>
<gene>
    <name evidence="1" type="ORF">EBB45_01020</name>
</gene>
<evidence type="ECO:0000313" key="2">
    <source>
        <dbReference type="Proteomes" id="UP000274033"/>
    </source>
</evidence>
<reference evidence="1 2" key="1">
    <citation type="journal article" date="2013" name="J. Microbiol.">
        <title>Lysinibacillus chungkukjangi sp. nov., isolated from Chungkukjang, Korean fermented soybean food.</title>
        <authorList>
            <person name="Kim S.J."/>
            <person name="Jang Y.H."/>
            <person name="Hamada M."/>
            <person name="Ahn J.H."/>
            <person name="Weon H.Y."/>
            <person name="Suzuki K."/>
            <person name="Whang K.S."/>
            <person name="Kwon S.W."/>
        </authorList>
    </citation>
    <scope>NUCLEOTIDE SEQUENCE [LARGE SCALE GENOMIC DNA]</scope>
    <source>
        <strain evidence="1 2">MCCC 1A12701</strain>
    </source>
</reference>
<keyword evidence="2" id="KW-1185">Reference proteome</keyword>
<organism evidence="1 2">
    <name type="scientific">Lysinibacillus composti</name>
    <dbReference type="NCBI Taxonomy" id="720633"/>
    <lineage>
        <taxon>Bacteria</taxon>
        <taxon>Bacillati</taxon>
        <taxon>Bacillota</taxon>
        <taxon>Bacilli</taxon>
        <taxon>Bacillales</taxon>
        <taxon>Bacillaceae</taxon>
        <taxon>Lysinibacillus</taxon>
    </lineage>
</organism>
<dbReference type="AlphaFoldDB" id="A0A3N9UJN2"/>
<evidence type="ECO:0000313" key="1">
    <source>
        <dbReference type="EMBL" id="RQW76161.1"/>
    </source>
</evidence>
<dbReference type="RefSeq" id="WP_124761723.1">
    <property type="nucleotide sequence ID" value="NZ_JAFBDY010000001.1"/>
</dbReference>
<dbReference type="Proteomes" id="UP000274033">
    <property type="component" value="Unassembled WGS sequence"/>
</dbReference>
<name>A0A3N9UJN2_9BACI</name>
<dbReference type="EMBL" id="RRCT01000001">
    <property type="protein sequence ID" value="RQW76161.1"/>
    <property type="molecule type" value="Genomic_DNA"/>
</dbReference>
<proteinExistence type="predicted"/>
<protein>
    <submittedName>
        <fullName evidence="1">Uncharacterized protein</fullName>
    </submittedName>
</protein>
<sequence length="366" mass="42158">MMKIVATINENESVNVQRFENELKVGERNIRCYDYCYAMMEQLPMSAIFEYLSNSNGPMGDYLKDLEEEGEFNKFFETILNSVSTDWYEDNSEFLRFLAVILRRTNKMNVDDPFVLDFLQAIIEQHDKLDINEQLATIMIGLLKKFLKQGPAEDSGLESKKNAIFKAILHSIQVEHREELKNVIQNVIPHVDEKWFSEMILNTQQKSDKKLHYFAGKIPPGVSYMGVNSQGVSYVYEVPKSRIRVKYHGASIDDVGHPRLLAIYKIGEDDKIISMKIVAVKEGEPINDNMQVFRYPFAHVFGGGNVCWYTYRTLTSDMLPHVANIFLSTDNSNHGRGNTFEIYKENEGKDFDDSKLEPFGLLNEVL</sequence>
<accession>A0A3N9UJN2</accession>